<gene>
    <name evidence="7" type="primary">gloB</name>
    <name evidence="9" type="ORF">AAW31_00865</name>
    <name evidence="10" type="ORF">BCL69_103536</name>
</gene>
<dbReference type="HAMAP" id="MF_01374">
    <property type="entry name" value="Glyoxalase_2"/>
    <property type="match status" value="1"/>
</dbReference>
<keyword evidence="11" id="KW-1185">Reference proteome</keyword>
<dbReference type="KEGG" id="nco:AAW31_00865"/>
<dbReference type="CDD" id="cd07723">
    <property type="entry name" value="hydroxyacylglutathione_hydrolase_MBL-fold"/>
    <property type="match status" value="1"/>
</dbReference>
<dbReference type="RefSeq" id="WP_046848794.1">
    <property type="nucleotide sequence ID" value="NZ_CP011451.1"/>
</dbReference>
<comment type="similarity">
    <text evidence="3 7">Belongs to the metallo-beta-lactamase superfamily. Glyoxalase II family.</text>
</comment>
<reference evidence="9 11" key="2">
    <citation type="journal article" date="2016" name="Genome Announc.">
        <title>Genome Sequence of Nitrosomonas communis Strain Nm2, a Mesophilic Ammonia-Oxidizing Bacterium Isolated from Mediterranean Soil.</title>
        <authorList>
            <person name="Kozlowski J.A."/>
            <person name="Kits K.D."/>
            <person name="Stein L.Y."/>
        </authorList>
    </citation>
    <scope>NUCLEOTIDE SEQUENCE [LARGE SCALE GENOMIC DNA]</scope>
    <source>
        <strain evidence="9 11">Nm2</strain>
    </source>
</reference>
<dbReference type="GO" id="GO:0046872">
    <property type="term" value="F:metal ion binding"/>
    <property type="evidence" value="ECO:0007669"/>
    <property type="project" value="UniProtKB-KW"/>
</dbReference>
<name>A0A0F7KAU3_9PROT</name>
<dbReference type="SMART" id="SM00849">
    <property type="entry name" value="Lactamase_B"/>
    <property type="match status" value="1"/>
</dbReference>
<dbReference type="EMBL" id="CP011451">
    <property type="protein sequence ID" value="AKH36691.1"/>
    <property type="molecule type" value="Genomic_DNA"/>
</dbReference>
<feature type="binding site" evidence="7">
    <location>
        <position position="166"/>
    </location>
    <ligand>
        <name>Zn(2+)</name>
        <dbReference type="ChEBI" id="CHEBI:29105"/>
        <label>2</label>
    </ligand>
</feature>
<dbReference type="EC" id="3.1.2.6" evidence="7"/>
<feature type="binding site" evidence="7">
    <location>
        <position position="128"/>
    </location>
    <ligand>
        <name>Zn(2+)</name>
        <dbReference type="ChEBI" id="CHEBI:29105"/>
        <label>1</label>
    </ligand>
</feature>
<evidence type="ECO:0000256" key="6">
    <source>
        <dbReference type="ARBA" id="ARBA00022833"/>
    </source>
</evidence>
<dbReference type="InterPro" id="IPR035680">
    <property type="entry name" value="Clx_II_MBL"/>
</dbReference>
<sequence>MLNIYPVRAFKDNYIWVIHNQHYAAIVDPGSATPVLAYLQQQKLQPIAILNTHHHNDHTGGNVTLLQSYTMPVYGPANENIPGLTHGLKESDVVHLSELSLDLAVLDIPGHTAGHIAYYGGKSLFCGDTLFACGCGRIFEGTAQQMYASLQKLASLPDETLVYCTHEYTLSNIRFASAIDASNPALAQRVIEVEEQRKHDIPTLPSILAIEKATNPFLRCNQSAIIHAANQHSRKILSDPLSVFTEIRKWKDTFFQETNVTQ</sequence>
<comment type="cofactor">
    <cofactor evidence="7">
        <name>Zn(2+)</name>
        <dbReference type="ChEBI" id="CHEBI:29105"/>
    </cofactor>
    <text evidence="7">Binds 2 Zn(2+) ions per subunit.</text>
</comment>
<dbReference type="PANTHER" id="PTHR43705:SF1">
    <property type="entry name" value="HYDROXYACYLGLUTATHIONE HYDROLASE GLOB"/>
    <property type="match status" value="1"/>
</dbReference>
<dbReference type="AlphaFoldDB" id="A0A0F7KAU3"/>
<keyword evidence="5 7" id="KW-0378">Hydrolase</keyword>
<proteinExistence type="inferred from homology"/>
<keyword evidence="6 7" id="KW-0862">Zinc</keyword>
<comment type="catalytic activity">
    <reaction evidence="1 7">
        <text>an S-(2-hydroxyacyl)glutathione + H2O = a 2-hydroxy carboxylate + glutathione + H(+)</text>
        <dbReference type="Rhea" id="RHEA:21864"/>
        <dbReference type="ChEBI" id="CHEBI:15377"/>
        <dbReference type="ChEBI" id="CHEBI:15378"/>
        <dbReference type="ChEBI" id="CHEBI:57925"/>
        <dbReference type="ChEBI" id="CHEBI:58896"/>
        <dbReference type="ChEBI" id="CHEBI:71261"/>
        <dbReference type="EC" id="3.1.2.6"/>
    </reaction>
</comment>
<dbReference type="PIRSF" id="PIRSF005457">
    <property type="entry name" value="Glx"/>
    <property type="match status" value="1"/>
</dbReference>
<keyword evidence="4 7" id="KW-0479">Metal-binding</keyword>
<dbReference type="PATRIC" id="fig|44574.3.peg.210"/>
<evidence type="ECO:0000313" key="10">
    <source>
        <dbReference type="EMBL" id="TYP85859.1"/>
    </source>
</evidence>
<feature type="binding site" evidence="7">
    <location>
        <position position="128"/>
    </location>
    <ligand>
        <name>Zn(2+)</name>
        <dbReference type="ChEBI" id="CHEBI:29105"/>
        <label>2</label>
    </ligand>
</feature>
<evidence type="ECO:0000313" key="12">
    <source>
        <dbReference type="Proteomes" id="UP000324176"/>
    </source>
</evidence>
<reference evidence="10 12" key="3">
    <citation type="submission" date="2019-07" db="EMBL/GenBank/DDBJ databases">
        <title>Active sludge and wastewater microbial communities from Klosterneuburg, Austria.</title>
        <authorList>
            <person name="Wagner M."/>
        </authorList>
    </citation>
    <scope>NUCLEOTIDE SEQUENCE [LARGE SCALE GENOMIC DNA]</scope>
    <source>
        <strain evidence="10 12">Nm2</strain>
    </source>
</reference>
<evidence type="ECO:0000256" key="1">
    <source>
        <dbReference type="ARBA" id="ARBA00001623"/>
    </source>
</evidence>
<evidence type="ECO:0000256" key="2">
    <source>
        <dbReference type="ARBA" id="ARBA00004963"/>
    </source>
</evidence>
<dbReference type="InterPro" id="IPR017782">
    <property type="entry name" value="Hydroxyacylglutathione_Hdrlase"/>
</dbReference>
<dbReference type="Pfam" id="PF16123">
    <property type="entry name" value="HAGH_C"/>
    <property type="match status" value="1"/>
</dbReference>
<dbReference type="SUPFAM" id="SSF56281">
    <property type="entry name" value="Metallo-hydrolase/oxidoreductase"/>
    <property type="match status" value="1"/>
</dbReference>
<comment type="function">
    <text evidence="7">Thiolesterase that catalyzes the hydrolysis of S-D-lactoyl-glutathione to form glutathione and D-lactic acid.</text>
</comment>
<evidence type="ECO:0000256" key="5">
    <source>
        <dbReference type="ARBA" id="ARBA00022801"/>
    </source>
</evidence>
<feature type="binding site" evidence="7">
    <location>
        <position position="58"/>
    </location>
    <ligand>
        <name>Zn(2+)</name>
        <dbReference type="ChEBI" id="CHEBI:29105"/>
        <label>2</label>
    </ligand>
</feature>
<dbReference type="EMBL" id="VNHT01000035">
    <property type="protein sequence ID" value="TYP85859.1"/>
    <property type="molecule type" value="Genomic_DNA"/>
</dbReference>
<organism evidence="9 11">
    <name type="scientific">Nitrosomonas communis</name>
    <dbReference type="NCBI Taxonomy" id="44574"/>
    <lineage>
        <taxon>Bacteria</taxon>
        <taxon>Pseudomonadati</taxon>
        <taxon>Pseudomonadota</taxon>
        <taxon>Betaproteobacteria</taxon>
        <taxon>Nitrosomonadales</taxon>
        <taxon>Nitrosomonadaceae</taxon>
        <taxon>Nitrosomonas</taxon>
    </lineage>
</organism>
<feature type="binding site" evidence="7">
    <location>
        <position position="55"/>
    </location>
    <ligand>
        <name>Zn(2+)</name>
        <dbReference type="ChEBI" id="CHEBI:29105"/>
        <label>1</label>
    </ligand>
</feature>
<feature type="binding site" evidence="7">
    <location>
        <position position="111"/>
    </location>
    <ligand>
        <name>Zn(2+)</name>
        <dbReference type="ChEBI" id="CHEBI:29105"/>
        <label>1</label>
    </ligand>
</feature>
<dbReference type="PANTHER" id="PTHR43705">
    <property type="entry name" value="HYDROXYACYLGLUTATHIONE HYDROLASE"/>
    <property type="match status" value="1"/>
</dbReference>
<dbReference type="Proteomes" id="UP000324176">
    <property type="component" value="Unassembled WGS sequence"/>
</dbReference>
<dbReference type="GO" id="GO:0019243">
    <property type="term" value="P:methylglyoxal catabolic process to D-lactate via S-lactoyl-glutathione"/>
    <property type="evidence" value="ECO:0007669"/>
    <property type="project" value="UniProtKB-UniRule"/>
</dbReference>
<evidence type="ECO:0000256" key="3">
    <source>
        <dbReference type="ARBA" id="ARBA00006759"/>
    </source>
</evidence>
<feature type="domain" description="Metallo-beta-lactamase" evidence="8">
    <location>
        <begin position="12"/>
        <end position="166"/>
    </location>
</feature>
<dbReference type="Pfam" id="PF00753">
    <property type="entry name" value="Lactamase_B"/>
    <property type="match status" value="1"/>
</dbReference>
<dbReference type="GO" id="GO:0004416">
    <property type="term" value="F:hydroxyacylglutathione hydrolase activity"/>
    <property type="evidence" value="ECO:0007669"/>
    <property type="project" value="UniProtKB-UniRule"/>
</dbReference>
<comment type="subunit">
    <text evidence="7">Monomer.</text>
</comment>
<dbReference type="InterPro" id="IPR036866">
    <property type="entry name" value="RibonucZ/Hydroxyglut_hydro"/>
</dbReference>
<dbReference type="InterPro" id="IPR001279">
    <property type="entry name" value="Metallo-B-lactamas"/>
</dbReference>
<feature type="binding site" evidence="7">
    <location>
        <position position="53"/>
    </location>
    <ligand>
        <name>Zn(2+)</name>
        <dbReference type="ChEBI" id="CHEBI:29105"/>
        <label>1</label>
    </ligand>
</feature>
<comment type="pathway">
    <text evidence="2 7">Secondary metabolite metabolism; methylglyoxal degradation; (R)-lactate from methylglyoxal: step 2/2.</text>
</comment>
<dbReference type="Proteomes" id="UP000034156">
    <property type="component" value="Chromosome"/>
</dbReference>
<evidence type="ECO:0000259" key="8">
    <source>
        <dbReference type="SMART" id="SM00849"/>
    </source>
</evidence>
<dbReference type="OrthoDB" id="9802248at2"/>
<dbReference type="Gene3D" id="3.60.15.10">
    <property type="entry name" value="Ribonuclease Z/Hydroxyacylglutathione hydrolase-like"/>
    <property type="match status" value="1"/>
</dbReference>
<dbReference type="InterPro" id="IPR050110">
    <property type="entry name" value="Glyoxalase_II_hydrolase"/>
</dbReference>
<feature type="binding site" evidence="7">
    <location>
        <position position="57"/>
    </location>
    <ligand>
        <name>Zn(2+)</name>
        <dbReference type="ChEBI" id="CHEBI:29105"/>
        <label>2</label>
    </ligand>
</feature>
<protein>
    <recommendedName>
        <fullName evidence="7">Hydroxyacylglutathione hydrolase</fullName>
        <ecNumber evidence="7">3.1.2.6</ecNumber>
    </recommendedName>
    <alternativeName>
        <fullName evidence="7">Glyoxalase II</fullName>
        <shortName evidence="7">Glx II</shortName>
    </alternativeName>
</protein>
<reference evidence="11" key="1">
    <citation type="submission" date="2015-05" db="EMBL/GenBank/DDBJ databases">
        <title>Draft genome of Nitrosomonas communis strain Nm2.</title>
        <authorList>
            <person name="Kozlowski J.A."/>
            <person name="Kits K.D."/>
            <person name="Stein L.Y."/>
        </authorList>
    </citation>
    <scope>NUCLEOTIDE SEQUENCE [LARGE SCALE GENOMIC DNA]</scope>
    <source>
        <strain evidence="11">Nm2</strain>
    </source>
</reference>
<evidence type="ECO:0000313" key="9">
    <source>
        <dbReference type="EMBL" id="AKH36691.1"/>
    </source>
</evidence>
<evidence type="ECO:0000313" key="11">
    <source>
        <dbReference type="Proteomes" id="UP000034156"/>
    </source>
</evidence>
<dbReference type="UniPathway" id="UPA00619">
    <property type="reaction ID" value="UER00676"/>
</dbReference>
<evidence type="ECO:0000256" key="4">
    <source>
        <dbReference type="ARBA" id="ARBA00022723"/>
    </source>
</evidence>
<dbReference type="NCBIfam" id="TIGR03413">
    <property type="entry name" value="GSH_gloB"/>
    <property type="match status" value="1"/>
</dbReference>
<evidence type="ECO:0000256" key="7">
    <source>
        <dbReference type="HAMAP-Rule" id="MF_01374"/>
    </source>
</evidence>
<accession>A0A0F7KAU3</accession>
<dbReference type="InterPro" id="IPR032282">
    <property type="entry name" value="HAGH_C"/>
</dbReference>